<reference evidence="2" key="1">
    <citation type="journal article" name="BMC Genomics">
        <title>Long-read sequencing and de novo genome assembly of marine medaka (Oryzias melastigma).</title>
        <authorList>
            <person name="Liang P."/>
            <person name="Saqib H.S.A."/>
            <person name="Ni X."/>
            <person name="Shen Y."/>
        </authorList>
    </citation>
    <scope>NUCLEOTIDE SEQUENCE</scope>
    <source>
        <strain evidence="2">Bigg-433</strain>
    </source>
</reference>
<dbReference type="Proteomes" id="UP000646548">
    <property type="component" value="Unassembled WGS sequence"/>
</dbReference>
<gene>
    <name evidence="2" type="ORF">FQA47_004156</name>
</gene>
<sequence length="106" mass="11406">MGCHPRKTKALRRKRLSRLDIRLWVMMCSSESEVTFLLRGSSCLPVPEEGCFHAAVGKEGGPFPQQIPAQSVQSSGGDERGGARSGAFRSDGRGHGAVRVILAETP</sequence>
<evidence type="ECO:0000313" key="3">
    <source>
        <dbReference type="Proteomes" id="UP000646548"/>
    </source>
</evidence>
<feature type="compositionally biased region" description="Polar residues" evidence="1">
    <location>
        <begin position="67"/>
        <end position="76"/>
    </location>
</feature>
<name>A0A834CAA6_ORYME</name>
<comment type="caution">
    <text evidence="2">The sequence shown here is derived from an EMBL/GenBank/DDBJ whole genome shotgun (WGS) entry which is preliminary data.</text>
</comment>
<dbReference type="EMBL" id="WKFB01000407">
    <property type="protein sequence ID" value="KAF6723998.1"/>
    <property type="molecule type" value="Genomic_DNA"/>
</dbReference>
<organism evidence="2 3">
    <name type="scientific">Oryzias melastigma</name>
    <name type="common">Marine medaka</name>
    <dbReference type="NCBI Taxonomy" id="30732"/>
    <lineage>
        <taxon>Eukaryota</taxon>
        <taxon>Metazoa</taxon>
        <taxon>Chordata</taxon>
        <taxon>Craniata</taxon>
        <taxon>Vertebrata</taxon>
        <taxon>Euteleostomi</taxon>
        <taxon>Actinopterygii</taxon>
        <taxon>Neopterygii</taxon>
        <taxon>Teleostei</taxon>
        <taxon>Neoteleostei</taxon>
        <taxon>Acanthomorphata</taxon>
        <taxon>Ovalentaria</taxon>
        <taxon>Atherinomorphae</taxon>
        <taxon>Beloniformes</taxon>
        <taxon>Adrianichthyidae</taxon>
        <taxon>Oryziinae</taxon>
        <taxon>Oryzias</taxon>
    </lineage>
</organism>
<protein>
    <submittedName>
        <fullName evidence="2">Uncharacterized protein</fullName>
    </submittedName>
</protein>
<evidence type="ECO:0000256" key="1">
    <source>
        <dbReference type="SAM" id="MobiDB-lite"/>
    </source>
</evidence>
<dbReference type="AlphaFoldDB" id="A0A834CAA6"/>
<proteinExistence type="predicted"/>
<accession>A0A834CAA6</accession>
<evidence type="ECO:0000313" key="2">
    <source>
        <dbReference type="EMBL" id="KAF6723998.1"/>
    </source>
</evidence>
<feature type="region of interest" description="Disordered" evidence="1">
    <location>
        <begin position="62"/>
        <end position="106"/>
    </location>
</feature>